<protein>
    <submittedName>
        <fullName evidence="2">Uncharacterized protein</fullName>
    </submittedName>
</protein>
<name>A0A6B8RBL8_9BACL</name>
<proteinExistence type="predicted"/>
<keyword evidence="3" id="KW-1185">Reference proteome</keyword>
<evidence type="ECO:0000313" key="2">
    <source>
        <dbReference type="EMBL" id="QGQ93547.1"/>
    </source>
</evidence>
<dbReference type="Proteomes" id="UP000426246">
    <property type="component" value="Chromosome"/>
</dbReference>
<evidence type="ECO:0000256" key="1">
    <source>
        <dbReference type="SAM" id="MobiDB-lite"/>
    </source>
</evidence>
<dbReference type="RefSeq" id="WP_155698419.1">
    <property type="nucleotide sequence ID" value="NZ_CP034235.1"/>
</dbReference>
<dbReference type="AlphaFoldDB" id="A0A6B8RBL8"/>
<sequence>MPVAKEKSAKLPKVKLKEPTKNDQNDILKQKEKAKLNDKKLIARADYRPEGWFAVVYDEGSQEAVFAELSANEQSAYEAAISEIQRINITAEGFASAAVADSE</sequence>
<dbReference type="EMBL" id="CP034235">
    <property type="protein sequence ID" value="QGQ93547.1"/>
    <property type="molecule type" value="Genomic_DNA"/>
</dbReference>
<feature type="region of interest" description="Disordered" evidence="1">
    <location>
        <begin position="1"/>
        <end position="23"/>
    </location>
</feature>
<reference evidence="3" key="1">
    <citation type="submission" date="2018-11" db="EMBL/GenBank/DDBJ databases">
        <title>Complete genome sequence of Paenibacillus sp. ML311-T8.</title>
        <authorList>
            <person name="Nam Y.-D."/>
            <person name="Kang J."/>
            <person name="Chung W.-H."/>
            <person name="Park Y.S."/>
        </authorList>
    </citation>
    <scope>NUCLEOTIDE SEQUENCE [LARGE SCALE GENOMIC DNA]</scope>
    <source>
        <strain evidence="3">ML311-T8</strain>
    </source>
</reference>
<organism evidence="2 3">
    <name type="scientific">Paenibacillus psychroresistens</name>
    <dbReference type="NCBI Taxonomy" id="1778678"/>
    <lineage>
        <taxon>Bacteria</taxon>
        <taxon>Bacillati</taxon>
        <taxon>Bacillota</taxon>
        <taxon>Bacilli</taxon>
        <taxon>Bacillales</taxon>
        <taxon>Paenibacillaceae</taxon>
        <taxon>Paenibacillus</taxon>
    </lineage>
</organism>
<evidence type="ECO:0000313" key="3">
    <source>
        <dbReference type="Proteomes" id="UP000426246"/>
    </source>
</evidence>
<accession>A0A6B8RBL8</accession>
<gene>
    <name evidence="2" type="ORF">EHS13_00710</name>
</gene>
<dbReference type="KEGG" id="ppsc:EHS13_00710"/>